<gene>
    <name evidence="3" type="ORF">N0V84_004851</name>
</gene>
<dbReference type="AlphaFoldDB" id="A0A9W8WF74"/>
<organism evidence="3 4">
    <name type="scientific">Fusarium piperis</name>
    <dbReference type="NCBI Taxonomy" id="1435070"/>
    <lineage>
        <taxon>Eukaryota</taxon>
        <taxon>Fungi</taxon>
        <taxon>Dikarya</taxon>
        <taxon>Ascomycota</taxon>
        <taxon>Pezizomycotina</taxon>
        <taxon>Sordariomycetes</taxon>
        <taxon>Hypocreomycetidae</taxon>
        <taxon>Hypocreales</taxon>
        <taxon>Nectriaceae</taxon>
        <taxon>Fusarium</taxon>
        <taxon>Fusarium solani species complex</taxon>
    </lineage>
</organism>
<keyword evidence="1" id="KW-0472">Membrane</keyword>
<protein>
    <submittedName>
        <fullName evidence="3">Uncharacterized protein</fullName>
    </submittedName>
</protein>
<evidence type="ECO:0000313" key="4">
    <source>
        <dbReference type="Proteomes" id="UP001140502"/>
    </source>
</evidence>
<feature type="transmembrane region" description="Helical" evidence="1">
    <location>
        <begin position="125"/>
        <end position="150"/>
    </location>
</feature>
<evidence type="ECO:0000256" key="2">
    <source>
        <dbReference type="SAM" id="SignalP"/>
    </source>
</evidence>
<name>A0A9W8WF74_9HYPO</name>
<keyword evidence="1" id="KW-1133">Transmembrane helix</keyword>
<proteinExistence type="predicted"/>
<sequence>MVRQLQHIAGLRLLLIFLMAEMAAAADDSEFAFNFFTDIAPLLALFGEQFARQFLSESLSFEDHIIIAVVPLGILTIITNEEAAVPEATTGTKDHQPPADQKPLPPNMQLNLVSDYIKQKAELRWAVAVAIIVQLGLLVLAGVVAFYGPLKDTKDFERKNRALLDRSREQYR</sequence>
<evidence type="ECO:0000256" key="1">
    <source>
        <dbReference type="SAM" id="Phobius"/>
    </source>
</evidence>
<accession>A0A9W8WF74</accession>
<comment type="caution">
    <text evidence="3">The sequence shown here is derived from an EMBL/GenBank/DDBJ whole genome shotgun (WGS) entry which is preliminary data.</text>
</comment>
<feature type="chain" id="PRO_5040897731" evidence="2">
    <location>
        <begin position="26"/>
        <end position="172"/>
    </location>
</feature>
<keyword evidence="4" id="KW-1185">Reference proteome</keyword>
<dbReference type="Proteomes" id="UP001140502">
    <property type="component" value="Unassembled WGS sequence"/>
</dbReference>
<keyword evidence="2" id="KW-0732">Signal</keyword>
<dbReference type="EMBL" id="JAPEUR010000083">
    <property type="protein sequence ID" value="KAJ4322380.1"/>
    <property type="molecule type" value="Genomic_DNA"/>
</dbReference>
<evidence type="ECO:0000313" key="3">
    <source>
        <dbReference type="EMBL" id="KAJ4322380.1"/>
    </source>
</evidence>
<dbReference type="OrthoDB" id="194358at2759"/>
<feature type="signal peptide" evidence="2">
    <location>
        <begin position="1"/>
        <end position="25"/>
    </location>
</feature>
<reference evidence="3" key="1">
    <citation type="submission" date="2022-10" db="EMBL/GenBank/DDBJ databases">
        <title>Tapping the CABI collections for fungal endophytes: first genome assemblies for Collariella, Neodidymelliopsis, Ascochyta clinopodiicola, Didymella pomorum, Didymosphaeria variabile, Neocosmospora piperis and Neocucurbitaria cava.</title>
        <authorList>
            <person name="Hill R."/>
        </authorList>
    </citation>
    <scope>NUCLEOTIDE SEQUENCE</scope>
    <source>
        <strain evidence="3">IMI 366586</strain>
    </source>
</reference>
<keyword evidence="1" id="KW-0812">Transmembrane</keyword>